<sequence length="202" mass="21715">QPSLSVPPWPQRPLCQCLGSPSACHSTLGALSGLVEARASSLWNWGCAQCSRASTSSGWVWAPWALHLERWLVPLAPGSEGLSTWTSSCRECTRSPSSASLLALCSNSHRASAASLQGRVQDLQPTMPEPSHLCCGLPRSQSLPDWHAPAPWRPVPSTAQRLRSAGMARDWWAAPPADLAWDPLGDASWAPESSGDLENLYV</sequence>
<dbReference type="Proteomes" id="UP000233100">
    <property type="component" value="Chromosome 16"/>
</dbReference>
<dbReference type="AlphaFoldDB" id="A0A7N9CCV5"/>
<reference evidence="1" key="3">
    <citation type="submission" date="2025-09" db="UniProtKB">
        <authorList>
            <consortium name="Ensembl"/>
        </authorList>
    </citation>
    <scope>IDENTIFICATION</scope>
</reference>
<organism evidence="1 2">
    <name type="scientific">Macaca fascicularis</name>
    <name type="common">Crab-eating macaque</name>
    <name type="synonym">Cynomolgus monkey</name>
    <dbReference type="NCBI Taxonomy" id="9541"/>
    <lineage>
        <taxon>Eukaryota</taxon>
        <taxon>Metazoa</taxon>
        <taxon>Chordata</taxon>
        <taxon>Craniata</taxon>
        <taxon>Vertebrata</taxon>
        <taxon>Euteleostomi</taxon>
        <taxon>Mammalia</taxon>
        <taxon>Eutheria</taxon>
        <taxon>Euarchontoglires</taxon>
        <taxon>Primates</taxon>
        <taxon>Haplorrhini</taxon>
        <taxon>Catarrhini</taxon>
        <taxon>Cercopithecidae</taxon>
        <taxon>Cercopithecinae</taxon>
        <taxon>Macaca</taxon>
    </lineage>
</organism>
<evidence type="ECO:0000313" key="1">
    <source>
        <dbReference type="Ensembl" id="ENSMFAP00000048290.1"/>
    </source>
</evidence>
<reference evidence="1 2" key="1">
    <citation type="submission" date="2013-03" db="EMBL/GenBank/DDBJ databases">
        <authorList>
            <person name="Warren W."/>
            <person name="Wilson R.K."/>
        </authorList>
    </citation>
    <scope>NUCLEOTIDE SEQUENCE</scope>
</reference>
<dbReference type="Ensembl" id="ENSMFAT00000092965.1">
    <property type="protein sequence ID" value="ENSMFAP00000048290.1"/>
    <property type="gene ID" value="ENSMFAG00000054605.1"/>
</dbReference>
<evidence type="ECO:0000313" key="2">
    <source>
        <dbReference type="Proteomes" id="UP000233100"/>
    </source>
</evidence>
<keyword evidence="2" id="KW-1185">Reference proteome</keyword>
<accession>A0A7N9CCV5</accession>
<reference evidence="1" key="2">
    <citation type="submission" date="2025-08" db="UniProtKB">
        <authorList>
            <consortium name="Ensembl"/>
        </authorList>
    </citation>
    <scope>IDENTIFICATION</scope>
</reference>
<name>A0A7N9CCV5_MACFA</name>
<protein>
    <submittedName>
        <fullName evidence="1">Uncharacterized protein</fullName>
    </submittedName>
</protein>
<dbReference type="GeneTree" id="ENSGT00980000202997"/>
<proteinExistence type="predicted"/>